<evidence type="ECO:0000313" key="2">
    <source>
        <dbReference type="Proteomes" id="UP001151532"/>
    </source>
</evidence>
<dbReference type="AlphaFoldDB" id="A0A9Q0W5V2"/>
<protein>
    <submittedName>
        <fullName evidence="1">Uncharacterized protein</fullName>
    </submittedName>
</protein>
<comment type="caution">
    <text evidence="1">The sequence shown here is derived from an EMBL/GenBank/DDBJ whole genome shotgun (WGS) entry which is preliminary data.</text>
</comment>
<keyword evidence="2" id="KW-1185">Reference proteome</keyword>
<dbReference type="EMBL" id="JAPFFK010000006">
    <property type="protein sequence ID" value="KAJ6761103.1"/>
    <property type="molecule type" value="Genomic_DNA"/>
</dbReference>
<name>A0A9Q0W5V2_SALPP</name>
<evidence type="ECO:0000313" key="1">
    <source>
        <dbReference type="EMBL" id="KAJ6761102.1"/>
    </source>
</evidence>
<accession>A0A9Q0W5V2</accession>
<dbReference type="Proteomes" id="UP001151532">
    <property type="component" value="Chromosome 15Z"/>
</dbReference>
<proteinExistence type="predicted"/>
<gene>
    <name evidence="1" type="ORF">OIU79_025856</name>
</gene>
<dbReference type="EMBL" id="JAPFFK010000006">
    <property type="protein sequence ID" value="KAJ6761102.1"/>
    <property type="molecule type" value="Genomic_DNA"/>
</dbReference>
<reference evidence="1" key="2">
    <citation type="journal article" date="2023" name="Int. J. Mol. Sci.">
        <title>De Novo Assembly and Annotation of 11 Diverse Shrub Willow (Salix) Genomes Reveals Novel Gene Organization in Sex-Linked Regions.</title>
        <authorList>
            <person name="Hyden B."/>
            <person name="Feng K."/>
            <person name="Yates T.B."/>
            <person name="Jawdy S."/>
            <person name="Cereghino C."/>
            <person name="Smart L.B."/>
            <person name="Muchero W."/>
        </authorList>
    </citation>
    <scope>NUCLEOTIDE SEQUENCE</scope>
    <source>
        <tissue evidence="1">Shoot tip</tissue>
    </source>
</reference>
<organism evidence="1 2">
    <name type="scientific">Salix purpurea</name>
    <name type="common">Purple osier willow</name>
    <dbReference type="NCBI Taxonomy" id="77065"/>
    <lineage>
        <taxon>Eukaryota</taxon>
        <taxon>Viridiplantae</taxon>
        <taxon>Streptophyta</taxon>
        <taxon>Embryophyta</taxon>
        <taxon>Tracheophyta</taxon>
        <taxon>Spermatophyta</taxon>
        <taxon>Magnoliopsida</taxon>
        <taxon>eudicotyledons</taxon>
        <taxon>Gunneridae</taxon>
        <taxon>Pentapetalae</taxon>
        <taxon>rosids</taxon>
        <taxon>fabids</taxon>
        <taxon>Malpighiales</taxon>
        <taxon>Salicaceae</taxon>
        <taxon>Saliceae</taxon>
        <taxon>Salix</taxon>
    </lineage>
</organism>
<reference evidence="1" key="1">
    <citation type="submission" date="2022-11" db="EMBL/GenBank/DDBJ databases">
        <authorList>
            <person name="Hyden B.L."/>
            <person name="Feng K."/>
            <person name="Yates T."/>
            <person name="Jawdy S."/>
            <person name="Smart L.B."/>
            <person name="Muchero W."/>
        </authorList>
    </citation>
    <scope>NUCLEOTIDE SEQUENCE</scope>
    <source>
        <tissue evidence="1">Shoot tip</tissue>
    </source>
</reference>
<sequence>MAPNSWGSYCCEGDQGGMDGLRTKGGKPDLAPVTCDADATDAGDEPGTGQAWGGVIISKLPPFLSFTSSPSSEMAGGAIISKFILSTESANLCDHLSM</sequence>